<evidence type="ECO:0000259" key="2">
    <source>
        <dbReference type="Pfam" id="PF00294"/>
    </source>
</evidence>
<keyword evidence="3" id="KW-0808">Transferase</keyword>
<accession>A0A9X5I3L9</accession>
<name>A0A9X5I3L9_9CYAN</name>
<dbReference type="Gene3D" id="3.40.1190.20">
    <property type="match status" value="1"/>
</dbReference>
<evidence type="ECO:0000313" key="4">
    <source>
        <dbReference type="Proteomes" id="UP000031532"/>
    </source>
</evidence>
<keyword evidence="1" id="KW-0472">Membrane</keyword>
<dbReference type="Pfam" id="PF00294">
    <property type="entry name" value="PfkB"/>
    <property type="match status" value="1"/>
</dbReference>
<dbReference type="Proteomes" id="UP000031532">
    <property type="component" value="Unassembled WGS sequence"/>
</dbReference>
<keyword evidence="4" id="KW-1185">Reference proteome</keyword>
<dbReference type="PANTHER" id="PTHR42774">
    <property type="entry name" value="PHOSPHOTRANSFERASE SYSTEM TRANSPORT PROTEIN"/>
    <property type="match status" value="1"/>
</dbReference>
<dbReference type="CDD" id="cd01945">
    <property type="entry name" value="ribokinase_group_B"/>
    <property type="match status" value="1"/>
</dbReference>
<keyword evidence="1" id="KW-1133">Transmembrane helix</keyword>
<evidence type="ECO:0000313" key="3">
    <source>
        <dbReference type="EMBL" id="NHC34618.1"/>
    </source>
</evidence>
<keyword evidence="1" id="KW-0812">Transmembrane</keyword>
<evidence type="ECO:0000256" key="1">
    <source>
        <dbReference type="SAM" id="Phobius"/>
    </source>
</evidence>
<protein>
    <submittedName>
        <fullName evidence="3">Sugar kinase</fullName>
    </submittedName>
</protein>
<dbReference type="GO" id="GO:0016301">
    <property type="term" value="F:kinase activity"/>
    <property type="evidence" value="ECO:0007669"/>
    <property type="project" value="UniProtKB-KW"/>
</dbReference>
<dbReference type="InterPro" id="IPR052562">
    <property type="entry name" value="Ketohexokinase-related"/>
</dbReference>
<dbReference type="OrthoDB" id="9813569at2"/>
<feature type="domain" description="Carbohydrate kinase PfkB" evidence="2">
    <location>
        <begin position="15"/>
        <end position="289"/>
    </location>
</feature>
<keyword evidence="3" id="KW-0418">Kinase</keyword>
<dbReference type="PANTHER" id="PTHR42774:SF3">
    <property type="entry name" value="KETOHEXOKINASE"/>
    <property type="match status" value="1"/>
</dbReference>
<comment type="caution">
    <text evidence="3">The sequence shown here is derived from an EMBL/GenBank/DDBJ whole genome shotgun (WGS) entry which is preliminary data.</text>
</comment>
<dbReference type="RefSeq" id="WP_039716828.1">
    <property type="nucleotide sequence ID" value="NZ_JTJC03000002.1"/>
</dbReference>
<reference evidence="3 4" key="1">
    <citation type="journal article" date="2015" name="Genome Announc.">
        <title>Draft Genome Sequence of the Terrestrial Cyanobacterium Scytonema millei VB511283, Isolated from Eastern India.</title>
        <authorList>
            <person name="Sen D."/>
            <person name="Chandrababunaidu M.M."/>
            <person name="Singh D."/>
            <person name="Sanghi N."/>
            <person name="Ghorai A."/>
            <person name="Mishra G.P."/>
            <person name="Madduluri M."/>
            <person name="Adhikary S.P."/>
            <person name="Tripathy S."/>
        </authorList>
    </citation>
    <scope>NUCLEOTIDE SEQUENCE [LARGE SCALE GENOMIC DNA]</scope>
    <source>
        <strain evidence="3 4">VB511283</strain>
    </source>
</reference>
<feature type="transmembrane region" description="Helical" evidence="1">
    <location>
        <begin position="7"/>
        <end position="27"/>
    </location>
</feature>
<dbReference type="InterPro" id="IPR011611">
    <property type="entry name" value="PfkB_dom"/>
</dbReference>
<sequence length="296" mass="31981">MDRNRQLVEGTCGLFIGLVTLDFVYLAPSPPTNNQKIVASDYIVAAGGPATNAAVTFSYLGDRATLLGTVGNHPITQLIQADLATYGVAIADLAPSQTEPPPVSSIIVSQETGERAVVSINAVKNQVTPEFIPENILEGVDIILIDGHQMLVGEAIAQLAKANNIPIVVDGGSWKPGFEKVLYFADYAICSANFHPPNCHNIEEVIYYLSQMGIPHIAITQGEKPIQFLTEGKIKSLEIPQIKPVDTLGAGDIFHGAFCHYILQYTFTEALEAAAKIAARACQSFGSRQWMQTRRD</sequence>
<dbReference type="SUPFAM" id="SSF53613">
    <property type="entry name" value="Ribokinase-like"/>
    <property type="match status" value="1"/>
</dbReference>
<dbReference type="AlphaFoldDB" id="A0A9X5I3L9"/>
<proteinExistence type="predicted"/>
<dbReference type="EMBL" id="JTJC03000002">
    <property type="protein sequence ID" value="NHC34618.1"/>
    <property type="molecule type" value="Genomic_DNA"/>
</dbReference>
<organism evidence="3 4">
    <name type="scientific">Scytonema millei VB511283</name>
    <dbReference type="NCBI Taxonomy" id="1245923"/>
    <lineage>
        <taxon>Bacteria</taxon>
        <taxon>Bacillati</taxon>
        <taxon>Cyanobacteriota</taxon>
        <taxon>Cyanophyceae</taxon>
        <taxon>Nostocales</taxon>
        <taxon>Scytonemataceae</taxon>
        <taxon>Scytonema</taxon>
    </lineage>
</organism>
<gene>
    <name evidence="3" type="ORF">QH73_0008075</name>
</gene>
<dbReference type="InterPro" id="IPR029056">
    <property type="entry name" value="Ribokinase-like"/>
</dbReference>